<reference evidence="1 2" key="1">
    <citation type="journal article" date="2019" name="Nat. Ecol. Evol.">
        <title>Megaphylogeny resolves global patterns of mushroom evolution.</title>
        <authorList>
            <person name="Varga T."/>
            <person name="Krizsan K."/>
            <person name="Foldi C."/>
            <person name="Dima B."/>
            <person name="Sanchez-Garcia M."/>
            <person name="Sanchez-Ramirez S."/>
            <person name="Szollosi G.J."/>
            <person name="Szarkandi J.G."/>
            <person name="Papp V."/>
            <person name="Albert L."/>
            <person name="Andreopoulos W."/>
            <person name="Angelini C."/>
            <person name="Antonin V."/>
            <person name="Barry K.W."/>
            <person name="Bougher N.L."/>
            <person name="Buchanan P."/>
            <person name="Buyck B."/>
            <person name="Bense V."/>
            <person name="Catcheside P."/>
            <person name="Chovatia M."/>
            <person name="Cooper J."/>
            <person name="Damon W."/>
            <person name="Desjardin D."/>
            <person name="Finy P."/>
            <person name="Geml J."/>
            <person name="Haridas S."/>
            <person name="Hughes K."/>
            <person name="Justo A."/>
            <person name="Karasinski D."/>
            <person name="Kautmanova I."/>
            <person name="Kiss B."/>
            <person name="Kocsube S."/>
            <person name="Kotiranta H."/>
            <person name="LaButti K.M."/>
            <person name="Lechner B.E."/>
            <person name="Liimatainen K."/>
            <person name="Lipzen A."/>
            <person name="Lukacs Z."/>
            <person name="Mihaltcheva S."/>
            <person name="Morgado L.N."/>
            <person name="Niskanen T."/>
            <person name="Noordeloos M.E."/>
            <person name="Ohm R.A."/>
            <person name="Ortiz-Santana B."/>
            <person name="Ovrebo C."/>
            <person name="Racz N."/>
            <person name="Riley R."/>
            <person name="Savchenko A."/>
            <person name="Shiryaev A."/>
            <person name="Soop K."/>
            <person name="Spirin V."/>
            <person name="Szebenyi C."/>
            <person name="Tomsovsky M."/>
            <person name="Tulloss R.E."/>
            <person name="Uehling J."/>
            <person name="Grigoriev I.V."/>
            <person name="Vagvolgyi C."/>
            <person name="Papp T."/>
            <person name="Martin F.M."/>
            <person name="Miettinen O."/>
            <person name="Hibbett D.S."/>
            <person name="Nagy L.G."/>
        </authorList>
    </citation>
    <scope>NUCLEOTIDE SEQUENCE [LARGE SCALE GENOMIC DNA]</scope>
    <source>
        <strain evidence="1 2">CBS 309.79</strain>
    </source>
</reference>
<evidence type="ECO:0000313" key="1">
    <source>
        <dbReference type="EMBL" id="TFK99879.1"/>
    </source>
</evidence>
<proteinExistence type="predicted"/>
<dbReference type="AlphaFoldDB" id="A0A5C3QFF1"/>
<accession>A0A5C3QFF1</accession>
<dbReference type="Proteomes" id="UP000305067">
    <property type="component" value="Unassembled WGS sequence"/>
</dbReference>
<keyword evidence="2" id="KW-1185">Reference proteome</keyword>
<name>A0A5C3QFF1_9AGAR</name>
<evidence type="ECO:0000313" key="2">
    <source>
        <dbReference type="Proteomes" id="UP000305067"/>
    </source>
</evidence>
<dbReference type="EMBL" id="ML178831">
    <property type="protein sequence ID" value="TFK99879.1"/>
    <property type="molecule type" value="Genomic_DNA"/>
</dbReference>
<sequence>MGLDWKLRNTHIYTQGLAQSHPVSLSRCLVPLRLAVQTNHLNAPLSASLVPIPIPRQPVKHSRARYAGAPTRPSSTA</sequence>
<protein>
    <submittedName>
        <fullName evidence="1">Uncharacterized protein</fullName>
    </submittedName>
</protein>
<organism evidence="1 2">
    <name type="scientific">Pterulicium gracile</name>
    <dbReference type="NCBI Taxonomy" id="1884261"/>
    <lineage>
        <taxon>Eukaryota</taxon>
        <taxon>Fungi</taxon>
        <taxon>Dikarya</taxon>
        <taxon>Basidiomycota</taxon>
        <taxon>Agaricomycotina</taxon>
        <taxon>Agaricomycetes</taxon>
        <taxon>Agaricomycetidae</taxon>
        <taxon>Agaricales</taxon>
        <taxon>Pleurotineae</taxon>
        <taxon>Pterulaceae</taxon>
        <taxon>Pterulicium</taxon>
    </lineage>
</organism>
<gene>
    <name evidence="1" type="ORF">BDV98DRAFT_570351</name>
</gene>